<dbReference type="SUPFAM" id="SSF47413">
    <property type="entry name" value="lambda repressor-like DNA-binding domains"/>
    <property type="match status" value="1"/>
</dbReference>
<evidence type="ECO:0000313" key="4">
    <source>
        <dbReference type="EMBL" id="CAD8762889.1"/>
    </source>
</evidence>
<dbReference type="GO" id="GO:0005634">
    <property type="term" value="C:nucleus"/>
    <property type="evidence" value="ECO:0007669"/>
    <property type="project" value="TreeGrafter"/>
</dbReference>
<dbReference type="InterPro" id="IPR010982">
    <property type="entry name" value="Lambda_DNA-bd_dom_sf"/>
</dbReference>
<dbReference type="GO" id="GO:0003677">
    <property type="term" value="F:DNA binding"/>
    <property type="evidence" value="ECO:0007669"/>
    <property type="project" value="UniProtKB-KW"/>
</dbReference>
<feature type="region of interest" description="Disordered" evidence="2">
    <location>
        <begin position="121"/>
        <end position="164"/>
    </location>
</feature>
<dbReference type="EMBL" id="HBFL01004096">
    <property type="protein sequence ID" value="CAD8762889.1"/>
    <property type="molecule type" value="Transcribed_RNA"/>
</dbReference>
<dbReference type="InterPro" id="IPR001387">
    <property type="entry name" value="Cro/C1-type_HTH"/>
</dbReference>
<dbReference type="FunFam" id="1.10.260.40:FF:000018">
    <property type="entry name" value="Multiprotein bridging factor 1"/>
    <property type="match status" value="1"/>
</dbReference>
<protein>
    <recommendedName>
        <fullName evidence="3">HTH cro/C1-type domain-containing protein</fullName>
    </recommendedName>
</protein>
<dbReference type="Pfam" id="PF01381">
    <property type="entry name" value="HTH_3"/>
    <property type="match status" value="1"/>
</dbReference>
<dbReference type="AlphaFoldDB" id="A0A7S0UHK7"/>
<sequence length="164" mass="17088">MPTGTNQSFSQDWGAVNVGRASRPTAKANTGVAKRYGAGGNASAHSGGIMSAKKLEEATDVGTIAKVDKALSKAIQQARTAKKMSQKELATAINEKPQVLAQYESGKAIPNPQIISKLERKLGTKLPRPGKSKLAKNTPTTAKKPGQSAAAARGITRGGPAKRR</sequence>
<dbReference type="PANTHER" id="PTHR10245">
    <property type="entry name" value="ENDOTHELIAL DIFFERENTIATION-RELATED FACTOR 1 MULTIPROTEIN BRIDGING FACTOR 1"/>
    <property type="match status" value="1"/>
</dbReference>
<accession>A0A7S0UHK7</accession>
<reference evidence="4" key="1">
    <citation type="submission" date="2021-01" db="EMBL/GenBank/DDBJ databases">
        <authorList>
            <person name="Corre E."/>
            <person name="Pelletier E."/>
            <person name="Niang G."/>
            <person name="Scheremetjew M."/>
            <person name="Finn R."/>
            <person name="Kale V."/>
            <person name="Holt S."/>
            <person name="Cochrane G."/>
            <person name="Meng A."/>
            <person name="Brown T."/>
            <person name="Cohen L."/>
        </authorList>
    </citation>
    <scope>NUCLEOTIDE SEQUENCE</scope>
    <source>
        <strain evidence="4">UNC1205</strain>
    </source>
</reference>
<evidence type="ECO:0000259" key="3">
    <source>
        <dbReference type="PROSITE" id="PS50943"/>
    </source>
</evidence>
<gene>
    <name evidence="4" type="ORF">PDEL1432_LOCUS2929</name>
</gene>
<organism evidence="4">
    <name type="scientific">Pseudo-nitzschia delicatissima</name>
    <dbReference type="NCBI Taxonomy" id="44447"/>
    <lineage>
        <taxon>Eukaryota</taxon>
        <taxon>Sar</taxon>
        <taxon>Stramenopiles</taxon>
        <taxon>Ochrophyta</taxon>
        <taxon>Bacillariophyta</taxon>
        <taxon>Bacillariophyceae</taxon>
        <taxon>Bacillariophycidae</taxon>
        <taxon>Bacillariales</taxon>
        <taxon>Bacillariaceae</taxon>
        <taxon>Pseudo-nitzschia</taxon>
    </lineage>
</organism>
<proteinExistence type="predicted"/>
<keyword evidence="1" id="KW-0238">DNA-binding</keyword>
<feature type="domain" description="HTH cro/C1-type" evidence="3">
    <location>
        <begin position="75"/>
        <end position="129"/>
    </location>
</feature>
<evidence type="ECO:0000256" key="2">
    <source>
        <dbReference type="SAM" id="MobiDB-lite"/>
    </source>
</evidence>
<dbReference type="CDD" id="cd00093">
    <property type="entry name" value="HTH_XRE"/>
    <property type="match status" value="1"/>
</dbReference>
<evidence type="ECO:0000256" key="1">
    <source>
        <dbReference type="ARBA" id="ARBA00023125"/>
    </source>
</evidence>
<dbReference type="PANTHER" id="PTHR10245:SF15">
    <property type="entry name" value="ENDOTHELIAL DIFFERENTIATION-RELATED FACTOR 1"/>
    <property type="match status" value="1"/>
</dbReference>
<dbReference type="Gene3D" id="1.10.260.40">
    <property type="entry name" value="lambda repressor-like DNA-binding domains"/>
    <property type="match status" value="1"/>
</dbReference>
<dbReference type="SMART" id="SM00530">
    <property type="entry name" value="HTH_XRE"/>
    <property type="match status" value="1"/>
</dbReference>
<dbReference type="PROSITE" id="PS50943">
    <property type="entry name" value="HTH_CROC1"/>
    <property type="match status" value="1"/>
</dbReference>
<name>A0A7S0UHK7_9STRA</name>